<evidence type="ECO:0000256" key="1">
    <source>
        <dbReference type="SAM" id="Phobius"/>
    </source>
</evidence>
<dbReference type="Proteomes" id="UP001056429">
    <property type="component" value="Unassembled WGS sequence"/>
</dbReference>
<organism evidence="2 3">
    <name type="scientific">Oceanirhabdus seepicola</name>
    <dbReference type="NCBI Taxonomy" id="2828781"/>
    <lineage>
        <taxon>Bacteria</taxon>
        <taxon>Bacillati</taxon>
        <taxon>Bacillota</taxon>
        <taxon>Clostridia</taxon>
        <taxon>Eubacteriales</taxon>
        <taxon>Clostridiaceae</taxon>
        <taxon>Oceanirhabdus</taxon>
    </lineage>
</organism>
<feature type="transmembrane region" description="Helical" evidence="1">
    <location>
        <begin position="20"/>
        <end position="42"/>
    </location>
</feature>
<sequence length="190" mass="21076">MRDLNFFNSFIKDKKSKNKIVSVLLIAIIVIFGAAISSVVYLEILISSERSGIETNNKLLSSKSVSKIEENLNNGEEQARALTEFLSQVKSAKEYIDKSTDITTKEILSIFNSLPENVSISSFVSNTGQVSMQCETGDRKGVASTISNLKKLGLEEVYVPSIVTVEKDGTLKYRFMVSGKIREGENNEYD</sequence>
<evidence type="ECO:0000313" key="2">
    <source>
        <dbReference type="EMBL" id="MCM1990842.1"/>
    </source>
</evidence>
<reference evidence="2" key="2">
    <citation type="submission" date="2021-04" db="EMBL/GenBank/DDBJ databases">
        <authorList>
            <person name="Dong X."/>
        </authorList>
    </citation>
    <scope>NUCLEOTIDE SEQUENCE</scope>
    <source>
        <strain evidence="2">ZWT</strain>
    </source>
</reference>
<dbReference type="RefSeq" id="WP_250859956.1">
    <property type="nucleotide sequence ID" value="NZ_JAGSOJ010000003.1"/>
</dbReference>
<dbReference type="AlphaFoldDB" id="A0A9J6P246"/>
<keyword evidence="1" id="KW-0472">Membrane</keyword>
<keyword evidence="1" id="KW-1133">Transmembrane helix</keyword>
<comment type="caution">
    <text evidence="2">The sequence shown here is derived from an EMBL/GenBank/DDBJ whole genome shotgun (WGS) entry which is preliminary data.</text>
</comment>
<keyword evidence="3" id="KW-1185">Reference proteome</keyword>
<accession>A0A9J6P246</accession>
<reference evidence="2" key="1">
    <citation type="journal article" date="2021" name="mSystems">
        <title>Bacteria and Archaea Synergistically Convert Glycine Betaine to Biogenic Methane in the Formosa Cold Seep of the South China Sea.</title>
        <authorList>
            <person name="Li L."/>
            <person name="Zhang W."/>
            <person name="Zhang S."/>
            <person name="Song L."/>
            <person name="Sun Q."/>
            <person name="Zhang H."/>
            <person name="Xiang H."/>
            <person name="Dong X."/>
        </authorList>
    </citation>
    <scope>NUCLEOTIDE SEQUENCE</scope>
    <source>
        <strain evidence="2">ZWT</strain>
    </source>
</reference>
<protein>
    <submittedName>
        <fullName evidence="2">Uncharacterized protein</fullName>
    </submittedName>
</protein>
<evidence type="ECO:0000313" key="3">
    <source>
        <dbReference type="Proteomes" id="UP001056429"/>
    </source>
</evidence>
<dbReference type="EMBL" id="JAGSOJ010000003">
    <property type="protein sequence ID" value="MCM1990842.1"/>
    <property type="molecule type" value="Genomic_DNA"/>
</dbReference>
<gene>
    <name evidence="2" type="ORF">KDK92_14015</name>
</gene>
<keyword evidence="1" id="KW-0812">Transmembrane</keyword>
<proteinExistence type="predicted"/>
<name>A0A9J6P246_9CLOT</name>